<keyword evidence="15" id="KW-1185">Reference proteome</keyword>
<feature type="binding site" evidence="11">
    <location>
        <position position="162"/>
    </location>
    <ligand>
        <name>a divalent metal cation</name>
        <dbReference type="ChEBI" id="CHEBI:60240"/>
    </ligand>
</feature>
<evidence type="ECO:0000256" key="11">
    <source>
        <dbReference type="PIRSR" id="PIRSR036684-3"/>
    </source>
</evidence>
<protein>
    <submittedName>
        <fullName evidence="14">Malate dehydrogenase (Oxaloacetate-decarboxylating)(NADP+)</fullName>
    </submittedName>
</protein>
<dbReference type="FunFam" id="3.40.50.720:FF:000095">
    <property type="entry name" value="NADP-dependent malic enzyme"/>
    <property type="match status" value="1"/>
</dbReference>
<evidence type="ECO:0000256" key="3">
    <source>
        <dbReference type="ARBA" id="ARBA00007686"/>
    </source>
</evidence>
<dbReference type="SMART" id="SM01274">
    <property type="entry name" value="malic"/>
    <property type="match status" value="1"/>
</dbReference>
<keyword evidence="8" id="KW-0511">Multifunctional enzyme</keyword>
<comment type="caution">
    <text evidence="14">The sequence shown here is derived from an EMBL/GenBank/DDBJ whole genome shotgun (WGS) entry which is preliminary data.</text>
</comment>
<evidence type="ECO:0000256" key="4">
    <source>
        <dbReference type="ARBA" id="ARBA00008756"/>
    </source>
</evidence>
<feature type="binding site" evidence="11">
    <location>
        <position position="287"/>
    </location>
    <ligand>
        <name>a divalent metal cation</name>
        <dbReference type="ChEBI" id="CHEBI:60240"/>
    </ligand>
</feature>
<keyword evidence="6 10" id="KW-0479">Metal-binding</keyword>
<dbReference type="EMBL" id="QNRK01000010">
    <property type="protein sequence ID" value="RBP14146.1"/>
    <property type="molecule type" value="Genomic_DNA"/>
</dbReference>
<dbReference type="PANTHER" id="PTHR43237:SF4">
    <property type="entry name" value="NADP-DEPENDENT MALIC ENZYME"/>
    <property type="match status" value="1"/>
</dbReference>
<dbReference type="Gene3D" id="3.40.50.10380">
    <property type="entry name" value="Malic enzyme, N-terminal domain"/>
    <property type="match status" value="1"/>
</dbReference>
<evidence type="ECO:0000256" key="6">
    <source>
        <dbReference type="ARBA" id="ARBA00022723"/>
    </source>
</evidence>
<evidence type="ECO:0000259" key="13">
    <source>
        <dbReference type="SMART" id="SM01274"/>
    </source>
</evidence>
<proteinExistence type="inferred from homology"/>
<dbReference type="GO" id="GO:0016746">
    <property type="term" value="F:acyltransferase activity"/>
    <property type="evidence" value="ECO:0007669"/>
    <property type="project" value="InterPro"/>
</dbReference>
<comment type="cofactor">
    <cofactor evidence="1">
        <name>Mn(2+)</name>
        <dbReference type="ChEBI" id="CHEBI:29035"/>
    </cofactor>
</comment>
<dbReference type="InterPro" id="IPR051674">
    <property type="entry name" value="Malate_Decarboxylase"/>
</dbReference>
<evidence type="ECO:0000256" key="8">
    <source>
        <dbReference type="ARBA" id="ARBA00023268"/>
    </source>
</evidence>
<evidence type="ECO:0000256" key="1">
    <source>
        <dbReference type="ARBA" id="ARBA00001936"/>
    </source>
</evidence>
<comment type="similarity">
    <text evidence="3">In the N-terminal section; belongs to the malic enzymes family.</text>
</comment>
<feature type="binding site" evidence="11">
    <location>
        <begin position="76"/>
        <end position="83"/>
    </location>
    <ligand>
        <name>NADP(+)</name>
        <dbReference type="ChEBI" id="CHEBI:58349"/>
    </ligand>
</feature>
<sequence length="759" mass="80923">MTSDLREAALEYHRLPTPGKISVTPTKSMVTQRDLALAYSPGVAEACMAIVADPAQADELTARSNLVAVVTNGTAVLGLGNIGPLAGKPVMEGKGCLFKKFAGIDVFDIELAENDPDALIETIARLEPTFGGINLEDIKAPECFYIEKKLRERMNIPVFHDDQHGTAIVASAAIVNGLKLVGKDIADVKLVCSGAGAAAIACIDLAVRLGLDPKKVLIVDRSGVVYPGRPGPLEENKARYANATSARTLAEAVVGADVFLGLSAPGVLTGAMIKAMARDPLIFAMANPDPEIRPEDAVAARPDAIIGTGRSDYPNQINNVLCFPFIFRGALDCGATTINEAMKVAAAHAIAELARAEVPEAVADAYKGEDLRFGRDYLIPKPFDPRLITSVAPAVARAAADSGVARRPILDLDGYRQKLDKLVYRSGHAMEPVFARARRAGKTVILAEGEDDRVLRAAQIVVDEHIATPLLLGRASVIERKIKALDLRLEPGRDVRIIDPQDPQVYTRAADLYYAARKRDGVSGALALSQMRNNSSLLAATLLQSGEGDAMLCGVFGRTWDHLNAIRDVIGMRPGVRTLAVMQMLVLPQHQLFICDTHYNADPNAEQVAEIALLAAEEVRRFGVTPRVALLSHSSFGTSNLPSARKMRQARELVRQRNPDLAVEGEMRGSAALSQDILDSAMPDSGFVGPANVLVMPNLDAANISYNLLRMAAGNGVTIGGILLGAAKTAHVLTPSATVRRIVNMAALAAVDASQRTGR</sequence>
<feature type="domain" description="Malic enzyme NAD-binding" evidence="12">
    <location>
        <begin position="163"/>
        <end position="400"/>
    </location>
</feature>
<evidence type="ECO:0000256" key="2">
    <source>
        <dbReference type="ARBA" id="ARBA00001946"/>
    </source>
</evidence>
<dbReference type="RefSeq" id="WP_113889274.1">
    <property type="nucleotide sequence ID" value="NZ_QNRK01000010.1"/>
</dbReference>
<dbReference type="InterPro" id="IPR012302">
    <property type="entry name" value="Malic_NAD-bd"/>
</dbReference>
<dbReference type="GO" id="GO:0016616">
    <property type="term" value="F:oxidoreductase activity, acting on the CH-OH group of donors, NAD or NADP as acceptor"/>
    <property type="evidence" value="ECO:0007669"/>
    <property type="project" value="InterPro"/>
</dbReference>
<feature type="binding site" evidence="10">
    <location>
        <position position="136"/>
    </location>
    <ligand>
        <name>a divalent metal cation</name>
        <dbReference type="ChEBI" id="CHEBI:60240"/>
    </ligand>
</feature>
<dbReference type="Pfam" id="PF00390">
    <property type="entry name" value="malic"/>
    <property type="match status" value="1"/>
</dbReference>
<dbReference type="SUPFAM" id="SSF51735">
    <property type="entry name" value="NAD(P)-binding Rossmann-fold domains"/>
    <property type="match status" value="1"/>
</dbReference>
<evidence type="ECO:0000256" key="5">
    <source>
        <dbReference type="ARBA" id="ARBA00011823"/>
    </source>
</evidence>
<dbReference type="InterPro" id="IPR042113">
    <property type="entry name" value="P_AcTrfase_dom1"/>
</dbReference>
<keyword evidence="11" id="KW-0521">NADP</keyword>
<dbReference type="PANTHER" id="PTHR43237">
    <property type="entry name" value="NADP-DEPENDENT MALIC ENZYME"/>
    <property type="match status" value="1"/>
</dbReference>
<feature type="active site" description="Proton acceptor" evidence="9">
    <location>
        <position position="94"/>
    </location>
</feature>
<evidence type="ECO:0000256" key="9">
    <source>
        <dbReference type="PIRSR" id="PIRSR036684-1"/>
    </source>
</evidence>
<organism evidence="14 15">
    <name type="scientific">Roseiarcus fermentans</name>
    <dbReference type="NCBI Taxonomy" id="1473586"/>
    <lineage>
        <taxon>Bacteria</taxon>
        <taxon>Pseudomonadati</taxon>
        <taxon>Pseudomonadota</taxon>
        <taxon>Alphaproteobacteria</taxon>
        <taxon>Hyphomicrobiales</taxon>
        <taxon>Roseiarcaceae</taxon>
        <taxon>Roseiarcus</taxon>
    </lineage>
</organism>
<keyword evidence="7" id="KW-0560">Oxidoreductase</keyword>
<dbReference type="Proteomes" id="UP000253529">
    <property type="component" value="Unassembled WGS sequence"/>
</dbReference>
<comment type="similarity">
    <text evidence="4">In the C-terminal section; belongs to the phosphate acetyltransferase and butyryltransferase family.</text>
</comment>
<evidence type="ECO:0000313" key="15">
    <source>
        <dbReference type="Proteomes" id="UP000253529"/>
    </source>
</evidence>
<evidence type="ECO:0000259" key="12">
    <source>
        <dbReference type="SMART" id="SM00919"/>
    </source>
</evidence>
<dbReference type="SMART" id="SM00919">
    <property type="entry name" value="Malic_M"/>
    <property type="match status" value="1"/>
</dbReference>
<dbReference type="InterPro" id="IPR046346">
    <property type="entry name" value="Aminoacid_DH-like_N_sf"/>
</dbReference>
<reference evidence="14 15" key="1">
    <citation type="submission" date="2018-06" db="EMBL/GenBank/DDBJ databases">
        <title>Genomic Encyclopedia of Type Strains, Phase IV (KMG-IV): sequencing the most valuable type-strain genomes for metagenomic binning, comparative biology and taxonomic classification.</title>
        <authorList>
            <person name="Goeker M."/>
        </authorList>
    </citation>
    <scope>NUCLEOTIDE SEQUENCE [LARGE SCALE GENOMIC DNA]</scope>
    <source>
        <strain evidence="14 15">DSM 24875</strain>
    </source>
</reference>
<gene>
    <name evidence="14" type="ORF">DFR50_110172</name>
</gene>
<dbReference type="PIRSF" id="PIRSF036684">
    <property type="entry name" value="ME_PTA"/>
    <property type="match status" value="1"/>
</dbReference>
<feature type="domain" description="Malic enzyme N-terminal" evidence="13">
    <location>
        <begin position="18"/>
        <end position="151"/>
    </location>
</feature>
<dbReference type="InterPro" id="IPR037062">
    <property type="entry name" value="Malic_N_dom_sf"/>
</dbReference>
<dbReference type="Gene3D" id="3.40.50.10950">
    <property type="match status" value="1"/>
</dbReference>
<feature type="binding site" evidence="10">
    <location>
        <position position="137"/>
    </location>
    <ligand>
        <name>a divalent metal cation</name>
        <dbReference type="ChEBI" id="CHEBI:60240"/>
    </ligand>
</feature>
<dbReference type="GO" id="GO:0006108">
    <property type="term" value="P:malate metabolic process"/>
    <property type="evidence" value="ECO:0007669"/>
    <property type="project" value="InterPro"/>
</dbReference>
<dbReference type="CDD" id="cd05311">
    <property type="entry name" value="NAD_bind_2_malic_enz"/>
    <property type="match status" value="1"/>
</dbReference>
<dbReference type="GO" id="GO:0046872">
    <property type="term" value="F:metal ion binding"/>
    <property type="evidence" value="ECO:0007669"/>
    <property type="project" value="UniProtKB-KW"/>
</dbReference>
<dbReference type="GO" id="GO:0051287">
    <property type="term" value="F:NAD binding"/>
    <property type="evidence" value="ECO:0007669"/>
    <property type="project" value="InterPro"/>
</dbReference>
<evidence type="ECO:0000256" key="10">
    <source>
        <dbReference type="PIRSR" id="PIRSR036684-2"/>
    </source>
</evidence>
<dbReference type="InterPro" id="IPR012188">
    <property type="entry name" value="ME_PTA"/>
</dbReference>
<dbReference type="GO" id="GO:0004470">
    <property type="term" value="F:malic enzyme activity"/>
    <property type="evidence" value="ECO:0007669"/>
    <property type="project" value="InterPro"/>
</dbReference>
<dbReference type="Gene3D" id="3.40.50.720">
    <property type="entry name" value="NAD(P)-binding Rossmann-like Domain"/>
    <property type="match status" value="1"/>
</dbReference>
<dbReference type="OrthoDB" id="9805787at2"/>
<dbReference type="InterPro" id="IPR036291">
    <property type="entry name" value="NAD(P)-bd_dom_sf"/>
</dbReference>
<evidence type="ECO:0000256" key="7">
    <source>
        <dbReference type="ARBA" id="ARBA00023002"/>
    </source>
</evidence>
<evidence type="ECO:0000313" key="14">
    <source>
        <dbReference type="EMBL" id="RBP14146.1"/>
    </source>
</evidence>
<dbReference type="AlphaFoldDB" id="A0A366FJ50"/>
<accession>A0A366FJ50</accession>
<comment type="cofactor">
    <cofactor evidence="2">
        <name>Mg(2+)</name>
        <dbReference type="ChEBI" id="CHEBI:18420"/>
    </cofactor>
</comment>
<dbReference type="SUPFAM" id="SSF53223">
    <property type="entry name" value="Aminoacid dehydrogenase-like, N-terminal domain"/>
    <property type="match status" value="1"/>
</dbReference>
<dbReference type="Pfam" id="PF03949">
    <property type="entry name" value="Malic_M"/>
    <property type="match status" value="1"/>
</dbReference>
<dbReference type="InterPro" id="IPR042112">
    <property type="entry name" value="P_AcTrfase_dom2"/>
</dbReference>
<dbReference type="SUPFAM" id="SSF53659">
    <property type="entry name" value="Isocitrate/Isopropylmalate dehydrogenase-like"/>
    <property type="match status" value="1"/>
</dbReference>
<comment type="subunit">
    <text evidence="5">Homooctamer.</text>
</comment>
<dbReference type="InterPro" id="IPR045213">
    <property type="entry name" value="Malic_NAD-bd_bact_type"/>
</dbReference>
<dbReference type="InterPro" id="IPR012301">
    <property type="entry name" value="Malic_N_dom"/>
</dbReference>
<dbReference type="FunFam" id="3.40.50.10380:FF:000003">
    <property type="entry name" value="NADP-dependent malic enzyme"/>
    <property type="match status" value="1"/>
</dbReference>
<name>A0A366FJ50_9HYPH</name>
<dbReference type="Gene3D" id="3.40.50.10750">
    <property type="entry name" value="Isocitrate/Isopropylmalate dehydrogenase-like"/>
    <property type="match status" value="1"/>
</dbReference>
<dbReference type="InterPro" id="IPR002505">
    <property type="entry name" value="PTA_PTB"/>
</dbReference>
<dbReference type="Pfam" id="PF01515">
    <property type="entry name" value="PTA_PTB"/>
    <property type="match status" value="1"/>
</dbReference>